<organism evidence="2 3">
    <name type="scientific">Cinchona calisaya</name>
    <dbReference type="NCBI Taxonomy" id="153742"/>
    <lineage>
        <taxon>Eukaryota</taxon>
        <taxon>Viridiplantae</taxon>
        <taxon>Streptophyta</taxon>
        <taxon>Embryophyta</taxon>
        <taxon>Tracheophyta</taxon>
        <taxon>Spermatophyta</taxon>
        <taxon>Magnoliopsida</taxon>
        <taxon>eudicotyledons</taxon>
        <taxon>Gunneridae</taxon>
        <taxon>Pentapetalae</taxon>
        <taxon>asterids</taxon>
        <taxon>lamiids</taxon>
        <taxon>Gentianales</taxon>
        <taxon>Rubiaceae</taxon>
        <taxon>Cinchonoideae</taxon>
        <taxon>Cinchoneae</taxon>
        <taxon>Cinchona</taxon>
    </lineage>
</organism>
<evidence type="ECO:0000256" key="1">
    <source>
        <dbReference type="SAM" id="MobiDB-lite"/>
    </source>
</evidence>
<protein>
    <submittedName>
        <fullName evidence="2">Uncharacterized protein</fullName>
    </submittedName>
</protein>
<gene>
    <name evidence="2" type="ORF">ACH5RR_021291</name>
</gene>
<reference evidence="2 3" key="1">
    <citation type="submission" date="2024-11" db="EMBL/GenBank/DDBJ databases">
        <title>A near-complete genome assembly of Cinchona calisaya.</title>
        <authorList>
            <person name="Lian D.C."/>
            <person name="Zhao X.W."/>
            <person name="Wei L."/>
        </authorList>
    </citation>
    <scope>NUCLEOTIDE SEQUENCE [LARGE SCALE GENOMIC DNA]</scope>
    <source>
        <tissue evidence="2">Nenye</tissue>
    </source>
</reference>
<feature type="compositionally biased region" description="Polar residues" evidence="1">
    <location>
        <begin position="102"/>
        <end position="111"/>
    </location>
</feature>
<dbReference type="Proteomes" id="UP001630127">
    <property type="component" value="Unassembled WGS sequence"/>
</dbReference>
<evidence type="ECO:0000313" key="2">
    <source>
        <dbReference type="EMBL" id="KAL3518702.1"/>
    </source>
</evidence>
<comment type="caution">
    <text evidence="2">The sequence shown here is derived from an EMBL/GenBank/DDBJ whole genome shotgun (WGS) entry which is preliminary data.</text>
</comment>
<proteinExistence type="predicted"/>
<keyword evidence="3" id="KW-1185">Reference proteome</keyword>
<feature type="region of interest" description="Disordered" evidence="1">
    <location>
        <begin position="92"/>
        <end position="117"/>
    </location>
</feature>
<dbReference type="EMBL" id="JBJUIK010000009">
    <property type="protein sequence ID" value="KAL3518702.1"/>
    <property type="molecule type" value="Genomic_DNA"/>
</dbReference>
<evidence type="ECO:0000313" key="3">
    <source>
        <dbReference type="Proteomes" id="UP001630127"/>
    </source>
</evidence>
<sequence>MLAARMDRQEYAFLDLIQLGELPAGYNILQDLRELKASFTTLKNHVTTMSGLVDSLEEDLSVTKKAVSPCTSNECPTFLLAFTIAASVVASSSSSDRGKPSDQISAMQSKNGLKHGK</sequence>
<dbReference type="AlphaFoldDB" id="A0ABD2ZKP7"/>
<name>A0ABD2ZKP7_9GENT</name>
<accession>A0ABD2ZKP7</accession>